<keyword evidence="2" id="KW-1185">Reference proteome</keyword>
<dbReference type="EMBL" id="CAJVPQ010003055">
    <property type="protein sequence ID" value="CAG8616752.1"/>
    <property type="molecule type" value="Genomic_DNA"/>
</dbReference>
<name>A0A9N9CUR8_9GLOM</name>
<organism evidence="1 2">
    <name type="scientific">Funneliformis caledonium</name>
    <dbReference type="NCBI Taxonomy" id="1117310"/>
    <lineage>
        <taxon>Eukaryota</taxon>
        <taxon>Fungi</taxon>
        <taxon>Fungi incertae sedis</taxon>
        <taxon>Mucoromycota</taxon>
        <taxon>Glomeromycotina</taxon>
        <taxon>Glomeromycetes</taxon>
        <taxon>Glomerales</taxon>
        <taxon>Glomeraceae</taxon>
        <taxon>Funneliformis</taxon>
    </lineage>
</organism>
<reference evidence="1" key="1">
    <citation type="submission" date="2021-06" db="EMBL/GenBank/DDBJ databases">
        <authorList>
            <person name="Kallberg Y."/>
            <person name="Tangrot J."/>
            <person name="Rosling A."/>
        </authorList>
    </citation>
    <scope>NUCLEOTIDE SEQUENCE</scope>
    <source>
        <strain evidence="1">UK204</strain>
    </source>
</reference>
<accession>A0A9N9CUR8</accession>
<proteinExistence type="predicted"/>
<sequence>MKDIEEKKDELDLDDENIEIIKINKITDQAFLHLTEKKLMHNSLLQRSAESIEHLIETLKDKEGYKEGGSSTDHLREANVTLMSDTDLSIEPSRTACIWIETKKSSDDFKKKIKFLKRILEVDNEGRMADMVSNISEQELKNMTAHKKLMLLKDYCRLDEQP</sequence>
<dbReference type="AlphaFoldDB" id="A0A9N9CUR8"/>
<gene>
    <name evidence="1" type="ORF">FCALED_LOCUS9346</name>
</gene>
<comment type="caution">
    <text evidence="1">The sequence shown here is derived from an EMBL/GenBank/DDBJ whole genome shotgun (WGS) entry which is preliminary data.</text>
</comment>
<evidence type="ECO:0000313" key="2">
    <source>
        <dbReference type="Proteomes" id="UP000789570"/>
    </source>
</evidence>
<evidence type="ECO:0000313" key="1">
    <source>
        <dbReference type="EMBL" id="CAG8616752.1"/>
    </source>
</evidence>
<dbReference type="Proteomes" id="UP000789570">
    <property type="component" value="Unassembled WGS sequence"/>
</dbReference>
<protein>
    <submittedName>
        <fullName evidence="1">9134_t:CDS:1</fullName>
    </submittedName>
</protein>